<dbReference type="AlphaFoldDB" id="R1I7Q7"/>
<organism evidence="5 6">
    <name type="scientific">Amycolatopsis vancoresmycina DSM 44592</name>
    <dbReference type="NCBI Taxonomy" id="1292037"/>
    <lineage>
        <taxon>Bacteria</taxon>
        <taxon>Bacillati</taxon>
        <taxon>Actinomycetota</taxon>
        <taxon>Actinomycetes</taxon>
        <taxon>Pseudonocardiales</taxon>
        <taxon>Pseudonocardiaceae</taxon>
        <taxon>Amycolatopsis</taxon>
    </lineage>
</organism>
<dbReference type="EC" id="3.4.21.89" evidence="3"/>
<evidence type="ECO:0000313" key="5">
    <source>
        <dbReference type="EMBL" id="EOD68561.1"/>
    </source>
</evidence>
<dbReference type="OrthoDB" id="7830750at2"/>
<keyword evidence="3" id="KW-0378">Hydrolase</keyword>
<dbReference type="InterPro" id="IPR036286">
    <property type="entry name" value="LexA/Signal_pep-like_sf"/>
</dbReference>
<dbReference type="EMBL" id="AOUO01000128">
    <property type="protein sequence ID" value="EOD68561.1"/>
    <property type="molecule type" value="Genomic_DNA"/>
</dbReference>
<dbReference type="SUPFAM" id="SSF51306">
    <property type="entry name" value="LexA/Signal peptidase"/>
    <property type="match status" value="1"/>
</dbReference>
<dbReference type="InterPro" id="IPR000223">
    <property type="entry name" value="Pept_S26A_signal_pept_1"/>
</dbReference>
<dbReference type="NCBIfam" id="TIGR02227">
    <property type="entry name" value="sigpep_I_bact"/>
    <property type="match status" value="1"/>
</dbReference>
<evidence type="ECO:0000256" key="1">
    <source>
        <dbReference type="ARBA" id="ARBA00004401"/>
    </source>
</evidence>
<dbReference type="Pfam" id="PF10502">
    <property type="entry name" value="Peptidase_S26"/>
    <property type="match status" value="1"/>
</dbReference>
<feature type="transmembrane region" description="Helical" evidence="3">
    <location>
        <begin position="199"/>
        <end position="220"/>
    </location>
</feature>
<dbReference type="PANTHER" id="PTHR43390">
    <property type="entry name" value="SIGNAL PEPTIDASE I"/>
    <property type="match status" value="1"/>
</dbReference>
<proteinExistence type="inferred from homology"/>
<keyword evidence="3" id="KW-0812">Transmembrane</keyword>
<dbReference type="GO" id="GO:0004252">
    <property type="term" value="F:serine-type endopeptidase activity"/>
    <property type="evidence" value="ECO:0007669"/>
    <property type="project" value="InterPro"/>
</dbReference>
<evidence type="ECO:0000256" key="3">
    <source>
        <dbReference type="RuleBase" id="RU362042"/>
    </source>
</evidence>
<dbReference type="Gene3D" id="2.10.109.10">
    <property type="entry name" value="Umud Fragment, subunit A"/>
    <property type="match status" value="1"/>
</dbReference>
<evidence type="ECO:0000259" key="4">
    <source>
        <dbReference type="Pfam" id="PF10502"/>
    </source>
</evidence>
<dbReference type="PANTHER" id="PTHR43390:SF1">
    <property type="entry name" value="CHLOROPLAST PROCESSING PEPTIDASE"/>
    <property type="match status" value="1"/>
</dbReference>
<keyword evidence="3" id="KW-1133">Transmembrane helix</keyword>
<dbReference type="eggNOG" id="COG0681">
    <property type="taxonomic scope" value="Bacteria"/>
</dbReference>
<dbReference type="GO" id="GO:0006465">
    <property type="term" value="P:signal peptide processing"/>
    <property type="evidence" value="ECO:0007669"/>
    <property type="project" value="InterPro"/>
</dbReference>
<comment type="catalytic activity">
    <reaction evidence="3">
        <text>Cleavage of hydrophobic, N-terminal signal or leader sequences from secreted and periplasmic proteins.</text>
        <dbReference type="EC" id="3.4.21.89"/>
    </reaction>
</comment>
<evidence type="ECO:0000313" key="6">
    <source>
        <dbReference type="Proteomes" id="UP000014139"/>
    </source>
</evidence>
<dbReference type="GO" id="GO:0009003">
    <property type="term" value="F:signal peptidase activity"/>
    <property type="evidence" value="ECO:0007669"/>
    <property type="project" value="UniProtKB-EC"/>
</dbReference>
<feature type="domain" description="Peptidase S26" evidence="4">
    <location>
        <begin position="11"/>
        <end position="161"/>
    </location>
</feature>
<dbReference type="PRINTS" id="PR00727">
    <property type="entry name" value="LEADERPTASE"/>
</dbReference>
<keyword evidence="3" id="KW-0645">Protease</keyword>
<dbReference type="Proteomes" id="UP000014139">
    <property type="component" value="Unassembled WGS sequence"/>
</dbReference>
<feature type="transmembrane region" description="Helical" evidence="3">
    <location>
        <begin position="148"/>
        <end position="167"/>
    </location>
</feature>
<accession>R1I7Q7</accession>
<dbReference type="GO" id="GO:0005886">
    <property type="term" value="C:plasma membrane"/>
    <property type="evidence" value="ECO:0007669"/>
    <property type="project" value="UniProtKB-SubCell"/>
</dbReference>
<sequence>MVWIVVAVLGLGATVAQVGIVFFTYRDYQVPGVAMNPTLKPGGSALVRAREGDEVHRGDVVMFDRGAFAHPDSAGLSVFRVVAVGGDVVACCTGGLLTVDGKPITENYLSQDQYAQDAAATTPYLVRLHEGQVFLLGDERGRARDSRFLGVVPVSAVTGFVVGTGRITHPAPLARTTAFTDAGLPGAPFEDTLYPALRWWLLGGAVLLFAGLIGLVVTLVRTAGRRRRAAAGPPGR</sequence>
<comment type="similarity">
    <text evidence="2 3">Belongs to the peptidase S26 family.</text>
</comment>
<keyword evidence="6" id="KW-1185">Reference proteome</keyword>
<comment type="caution">
    <text evidence="3">Lacks conserved residue(s) required for the propagation of feature annotation.</text>
</comment>
<dbReference type="InterPro" id="IPR019533">
    <property type="entry name" value="Peptidase_S26"/>
</dbReference>
<keyword evidence="3" id="KW-0472">Membrane</keyword>
<protein>
    <recommendedName>
        <fullName evidence="3">Signal peptidase I</fullName>
        <ecNumber evidence="3">3.4.21.89</ecNumber>
    </recommendedName>
</protein>
<comment type="caution">
    <text evidence="5">The sequence shown here is derived from an EMBL/GenBank/DDBJ whole genome shotgun (WGS) entry which is preliminary data.</text>
</comment>
<gene>
    <name evidence="5" type="ORF">H480_10545</name>
</gene>
<name>R1I7Q7_9PSEU</name>
<comment type="subcellular location">
    <subcellularLocation>
        <location evidence="1">Cell membrane</location>
        <topology evidence="1">Single-pass type II membrane protein</topology>
    </subcellularLocation>
    <subcellularLocation>
        <location evidence="3">Membrane</location>
        <topology evidence="3">Single-pass type II membrane protein</topology>
    </subcellularLocation>
</comment>
<reference evidence="5 6" key="1">
    <citation type="submission" date="2013-02" db="EMBL/GenBank/DDBJ databases">
        <title>Draft genome sequence of Amycolatopsis vancoresmycina strain DSM 44592T.</title>
        <authorList>
            <person name="Kumar S."/>
            <person name="Kaur N."/>
            <person name="Kaur C."/>
            <person name="Raghava G.P.S."/>
            <person name="Mayilraj S."/>
        </authorList>
    </citation>
    <scope>NUCLEOTIDE SEQUENCE [LARGE SCALE GENOMIC DNA]</scope>
    <source>
        <strain evidence="5 6">DSM 44592</strain>
    </source>
</reference>
<evidence type="ECO:0000256" key="2">
    <source>
        <dbReference type="ARBA" id="ARBA00009370"/>
    </source>
</evidence>
<feature type="transmembrane region" description="Helical" evidence="3">
    <location>
        <begin position="6"/>
        <end position="25"/>
    </location>
</feature>